<dbReference type="RefSeq" id="WP_126986562.1">
    <property type="nucleotide sequence ID" value="NZ_ML133854.1"/>
</dbReference>
<evidence type="ECO:0000313" key="3">
    <source>
        <dbReference type="Proteomes" id="UP000274327"/>
    </source>
</evidence>
<feature type="region of interest" description="Disordered" evidence="1">
    <location>
        <begin position="162"/>
        <end position="181"/>
    </location>
</feature>
<keyword evidence="3" id="KW-1185">Reference proteome</keyword>
<dbReference type="Proteomes" id="UP000274327">
    <property type="component" value="Unassembled WGS sequence"/>
</dbReference>
<evidence type="ECO:0000313" key="2">
    <source>
        <dbReference type="EMBL" id="RRR18838.1"/>
    </source>
</evidence>
<dbReference type="SUPFAM" id="SSF88723">
    <property type="entry name" value="PIN domain-like"/>
    <property type="match status" value="1"/>
</dbReference>
<name>A0A3R8SE75_9MICO</name>
<dbReference type="InterPro" id="IPR016541">
    <property type="entry name" value="UCP008505"/>
</dbReference>
<dbReference type="InterPro" id="IPR029060">
    <property type="entry name" value="PIN-like_dom_sf"/>
</dbReference>
<dbReference type="EMBL" id="QOCI01000006">
    <property type="protein sequence ID" value="RRR18838.1"/>
    <property type="molecule type" value="Genomic_DNA"/>
</dbReference>
<comment type="caution">
    <text evidence="2">The sequence shown here is derived from an EMBL/GenBank/DDBJ whole genome shotgun (WGS) entry which is preliminary data.</text>
</comment>
<dbReference type="GeneID" id="78121078"/>
<dbReference type="Pfam" id="PF14367">
    <property type="entry name" value="DUF4411"/>
    <property type="match status" value="1"/>
</dbReference>
<proteinExistence type="predicted"/>
<dbReference type="AlphaFoldDB" id="A0A3R8SE75"/>
<gene>
    <name evidence="2" type="ORF">DS079_08590</name>
</gene>
<accession>A0A3R8SE75</accession>
<evidence type="ECO:0000256" key="1">
    <source>
        <dbReference type="SAM" id="MobiDB-lite"/>
    </source>
</evidence>
<protein>
    <submittedName>
        <fullName evidence="2">DUF4411 domain-containing protein</fullName>
    </submittedName>
</protein>
<organism evidence="2 3">
    <name type="scientific">Brachybacterium paraconglomeratum</name>
    <dbReference type="NCBI Taxonomy" id="173362"/>
    <lineage>
        <taxon>Bacteria</taxon>
        <taxon>Bacillati</taxon>
        <taxon>Actinomycetota</taxon>
        <taxon>Actinomycetes</taxon>
        <taxon>Micrococcales</taxon>
        <taxon>Dermabacteraceae</taxon>
        <taxon>Brachybacterium</taxon>
    </lineage>
</organism>
<reference evidence="2 3" key="1">
    <citation type="submission" date="2018-07" db="EMBL/GenBank/DDBJ databases">
        <title>Brachybacteriurn paraconglorneratum KCTC 9916.</title>
        <authorList>
            <person name="Li Y."/>
        </authorList>
    </citation>
    <scope>NUCLEOTIDE SEQUENCE [LARGE SCALE GENOMIC DNA]</scope>
    <source>
        <strain evidence="2 3">KCTC 9916</strain>
    </source>
</reference>
<sequence length="181" mass="20293">MHLVDANVLIEAKNRYYAFDIAPGFWAWLEQGHRTGKLISIDAVRDELVQGDDELAEWARGRRDFFLPIDQLTVQRFRPLSDWARHQNYRQSALNEFSSDRADFLLIAHAIGHGDTVITNEQPSPQAQKRVKIPDACAGMGEATADIFTVLRETGAALHLVDSAETEPRAETRAPTIPGLD</sequence>